<dbReference type="GO" id="GO:0016020">
    <property type="term" value="C:membrane"/>
    <property type="evidence" value="ECO:0007669"/>
    <property type="project" value="UniProtKB-SubCell"/>
</dbReference>
<evidence type="ECO:0000256" key="7">
    <source>
        <dbReference type="SAM" id="Phobius"/>
    </source>
</evidence>
<reference evidence="10 11" key="1">
    <citation type="submission" date="2019-02" db="EMBL/GenBank/DDBJ databases">
        <title>Deep-cultivation of Planctomycetes and their phenomic and genomic characterization uncovers novel biology.</title>
        <authorList>
            <person name="Wiegand S."/>
            <person name="Jogler M."/>
            <person name="Boedeker C."/>
            <person name="Pinto D."/>
            <person name="Vollmers J."/>
            <person name="Rivas-Marin E."/>
            <person name="Kohn T."/>
            <person name="Peeters S.H."/>
            <person name="Heuer A."/>
            <person name="Rast P."/>
            <person name="Oberbeckmann S."/>
            <person name="Bunk B."/>
            <person name="Jeske O."/>
            <person name="Meyerdierks A."/>
            <person name="Storesund J.E."/>
            <person name="Kallscheuer N."/>
            <person name="Luecker S."/>
            <person name="Lage O.M."/>
            <person name="Pohl T."/>
            <person name="Merkel B.J."/>
            <person name="Hornburger P."/>
            <person name="Mueller R.-W."/>
            <person name="Bruemmer F."/>
            <person name="Labrenz M."/>
            <person name="Spormann A.M."/>
            <person name="Op Den Camp H."/>
            <person name="Overmann J."/>
            <person name="Amann R."/>
            <person name="Jetten M.S.M."/>
            <person name="Mascher T."/>
            <person name="Medema M.H."/>
            <person name="Devos D.P."/>
            <person name="Kaster A.-K."/>
            <person name="Ovreas L."/>
            <person name="Rohde M."/>
            <person name="Galperin M.Y."/>
            <person name="Jogler C."/>
        </authorList>
    </citation>
    <scope>NUCLEOTIDE SEQUENCE [LARGE SCALE GENOMIC DNA]</scope>
    <source>
        <strain evidence="10 11">Enr8</strain>
    </source>
</reference>
<evidence type="ECO:0000259" key="8">
    <source>
        <dbReference type="Pfam" id="PF00999"/>
    </source>
</evidence>
<evidence type="ECO:0000256" key="2">
    <source>
        <dbReference type="ARBA" id="ARBA00005551"/>
    </source>
</evidence>
<dbReference type="EMBL" id="SJPF01000003">
    <property type="protein sequence ID" value="TWT32948.1"/>
    <property type="molecule type" value="Genomic_DNA"/>
</dbReference>
<comment type="similarity">
    <text evidence="2">Belongs to the monovalent cation:proton antiporter 2 (CPA2) transporter (TC 2.A.37) family.</text>
</comment>
<protein>
    <submittedName>
        <fullName evidence="10">Inner membrane protein YbaL</fullName>
    </submittedName>
</protein>
<keyword evidence="11" id="KW-1185">Reference proteome</keyword>
<dbReference type="Gene3D" id="1.20.1530.20">
    <property type="match status" value="1"/>
</dbReference>
<feature type="transmembrane region" description="Helical" evidence="7">
    <location>
        <begin position="297"/>
        <end position="319"/>
    </location>
</feature>
<feature type="transmembrane region" description="Helical" evidence="7">
    <location>
        <begin position="6"/>
        <end position="26"/>
    </location>
</feature>
<evidence type="ECO:0000256" key="3">
    <source>
        <dbReference type="ARBA" id="ARBA00022448"/>
    </source>
</evidence>
<gene>
    <name evidence="10" type="primary">ybaL</name>
    <name evidence="10" type="ORF">Enr8_27640</name>
</gene>
<dbReference type="GO" id="GO:0015297">
    <property type="term" value="F:antiporter activity"/>
    <property type="evidence" value="ECO:0007669"/>
    <property type="project" value="InterPro"/>
</dbReference>
<dbReference type="Proteomes" id="UP000318878">
    <property type="component" value="Unassembled WGS sequence"/>
</dbReference>
<comment type="subcellular location">
    <subcellularLocation>
        <location evidence="1">Membrane</location>
        <topology evidence="1">Multi-pass membrane protein</topology>
    </subcellularLocation>
</comment>
<feature type="transmembrane region" description="Helical" evidence="7">
    <location>
        <begin position="326"/>
        <end position="348"/>
    </location>
</feature>
<dbReference type="AlphaFoldDB" id="A0A5C5V340"/>
<keyword evidence="3" id="KW-0813">Transport</keyword>
<comment type="caution">
    <text evidence="10">The sequence shown here is derived from an EMBL/GenBank/DDBJ whole genome shotgun (WGS) entry which is preliminary data.</text>
</comment>
<dbReference type="Pfam" id="PF00999">
    <property type="entry name" value="Na_H_Exchanger"/>
    <property type="match status" value="1"/>
</dbReference>
<proteinExistence type="inferred from homology"/>
<evidence type="ECO:0000256" key="1">
    <source>
        <dbReference type="ARBA" id="ARBA00004141"/>
    </source>
</evidence>
<feature type="transmembrane region" description="Helical" evidence="7">
    <location>
        <begin position="189"/>
        <end position="210"/>
    </location>
</feature>
<feature type="transmembrane region" description="Helical" evidence="7">
    <location>
        <begin position="91"/>
        <end position="111"/>
    </location>
</feature>
<feature type="transmembrane region" description="Helical" evidence="7">
    <location>
        <begin position="360"/>
        <end position="379"/>
    </location>
</feature>
<evidence type="ECO:0000256" key="5">
    <source>
        <dbReference type="ARBA" id="ARBA00022989"/>
    </source>
</evidence>
<evidence type="ECO:0000256" key="6">
    <source>
        <dbReference type="ARBA" id="ARBA00023136"/>
    </source>
</evidence>
<dbReference type="RefSeq" id="WP_146432367.1">
    <property type="nucleotide sequence ID" value="NZ_SJPF01000003.1"/>
</dbReference>
<organism evidence="10 11">
    <name type="scientific">Blastopirellula retiformator</name>
    <dbReference type="NCBI Taxonomy" id="2527970"/>
    <lineage>
        <taxon>Bacteria</taxon>
        <taxon>Pseudomonadati</taxon>
        <taxon>Planctomycetota</taxon>
        <taxon>Planctomycetia</taxon>
        <taxon>Pirellulales</taxon>
        <taxon>Pirellulaceae</taxon>
        <taxon>Blastopirellula</taxon>
    </lineage>
</organism>
<accession>A0A5C5V340</accession>
<evidence type="ECO:0000313" key="10">
    <source>
        <dbReference type="EMBL" id="TWT32948.1"/>
    </source>
</evidence>
<feature type="transmembrane region" description="Helical" evidence="7">
    <location>
        <begin position="35"/>
        <end position="53"/>
    </location>
</feature>
<dbReference type="OrthoDB" id="9793589at2"/>
<dbReference type="GO" id="GO:1902600">
    <property type="term" value="P:proton transmembrane transport"/>
    <property type="evidence" value="ECO:0007669"/>
    <property type="project" value="InterPro"/>
</dbReference>
<dbReference type="GO" id="GO:0006813">
    <property type="term" value="P:potassium ion transport"/>
    <property type="evidence" value="ECO:0007669"/>
    <property type="project" value="InterPro"/>
</dbReference>
<feature type="domain" description="RCK N-terminal" evidence="9">
    <location>
        <begin position="411"/>
        <end position="522"/>
    </location>
</feature>
<dbReference type="PANTHER" id="PTHR42751:SF6">
    <property type="entry name" value="CONSERVED INTEGRAL MEMBRANE TRANSPORT PROTEIN-RELATED"/>
    <property type="match status" value="1"/>
</dbReference>
<dbReference type="SUPFAM" id="SSF51735">
    <property type="entry name" value="NAD(P)-binding Rossmann-fold domains"/>
    <property type="match status" value="1"/>
</dbReference>
<feature type="domain" description="Cation/H+ exchanger transmembrane" evidence="8">
    <location>
        <begin position="21"/>
        <end position="379"/>
    </location>
</feature>
<name>A0A5C5V340_9BACT</name>
<sequence>MQPTTLEQVVLDLIVILTAGAISGALCRRFHISSLVGYLIIGAICGTGGLGLFTSESEVLAHLAEIGALFLLFSIGMEISLDEVQEFAFRLLIGGPIQLFAVSVPAALLIRALGFDWSAAILLGSAIALSSTVLVFRALKESGVQTSVAGVSSISVLIFQDMAIVPLMLMVPLLAGASDKSGLDLAKLGLYSLMFMAIIPISGTIVRSFGVPVLQRLRSRELLVLFALAVLGGMCFLAHELGLPAALGAFAAGLILSGNRLTQQVDALILPFRETFAAVFFISLGGLLNISEAMHDPALILIGLPVILLLKTVGGALALRAVGVRWPVAFCFGLGLSQVGELSFLLLSEGMRLELINDDQYNQMLVLAIATLLLTPAMIKYGIRAVGDHLAEVVKHVKKLKRPPVDVKEAVVIGVGPIAKQVASRFEMLGVAVCFVDMNAVNTYPLEQLGFRTVTGDATKMTTLKQAEVERVQLVLVSVPSDEAAVTIVRSIRKLNKKATIMARCRYLETRGRLTASGADLAFDEESHVASALLSMVDSLDLSPN</sequence>
<dbReference type="InterPro" id="IPR006153">
    <property type="entry name" value="Cation/H_exchanger_TM"/>
</dbReference>
<keyword evidence="5 7" id="KW-1133">Transmembrane helix</keyword>
<dbReference type="Pfam" id="PF02254">
    <property type="entry name" value="TrkA_N"/>
    <property type="match status" value="1"/>
</dbReference>
<evidence type="ECO:0000313" key="11">
    <source>
        <dbReference type="Proteomes" id="UP000318878"/>
    </source>
</evidence>
<keyword evidence="6 7" id="KW-0472">Membrane</keyword>
<feature type="transmembrane region" description="Helical" evidence="7">
    <location>
        <begin position="222"/>
        <end position="239"/>
    </location>
</feature>
<dbReference type="InterPro" id="IPR003148">
    <property type="entry name" value="RCK_N"/>
</dbReference>
<keyword evidence="4 7" id="KW-0812">Transmembrane</keyword>
<dbReference type="Gene3D" id="3.40.50.720">
    <property type="entry name" value="NAD(P)-binding Rossmann-like Domain"/>
    <property type="match status" value="1"/>
</dbReference>
<dbReference type="InterPro" id="IPR038770">
    <property type="entry name" value="Na+/solute_symporter_sf"/>
</dbReference>
<dbReference type="InterPro" id="IPR036291">
    <property type="entry name" value="NAD(P)-bd_dom_sf"/>
</dbReference>
<evidence type="ECO:0000259" key="9">
    <source>
        <dbReference type="Pfam" id="PF02254"/>
    </source>
</evidence>
<feature type="transmembrane region" description="Helical" evidence="7">
    <location>
        <begin position="59"/>
        <end position="79"/>
    </location>
</feature>
<dbReference type="PANTHER" id="PTHR42751">
    <property type="entry name" value="SODIUM/HYDROGEN EXCHANGER FAMILY/TRKA DOMAIN PROTEIN"/>
    <property type="match status" value="1"/>
</dbReference>
<feature type="transmembrane region" description="Helical" evidence="7">
    <location>
        <begin position="148"/>
        <end position="169"/>
    </location>
</feature>
<feature type="transmembrane region" description="Helical" evidence="7">
    <location>
        <begin position="117"/>
        <end position="136"/>
    </location>
</feature>
<evidence type="ECO:0000256" key="4">
    <source>
        <dbReference type="ARBA" id="ARBA00022692"/>
    </source>
</evidence>